<dbReference type="Proteomes" id="UP000183454">
    <property type="component" value="Unassembled WGS sequence"/>
</dbReference>
<evidence type="ECO:0000313" key="2">
    <source>
        <dbReference type="Proteomes" id="UP000183454"/>
    </source>
</evidence>
<organism evidence="1 2">
    <name type="scientific">Nitrosomonas communis</name>
    <dbReference type="NCBI Taxonomy" id="44574"/>
    <lineage>
        <taxon>Bacteria</taxon>
        <taxon>Pseudomonadati</taxon>
        <taxon>Pseudomonadota</taxon>
        <taxon>Betaproteobacteria</taxon>
        <taxon>Nitrosomonadales</taxon>
        <taxon>Nitrosomonadaceae</taxon>
        <taxon>Nitrosomonas</taxon>
    </lineage>
</organism>
<gene>
    <name evidence="1" type="ORF">SAMN05421882_100716</name>
</gene>
<accession>A0A1H2SEI9</accession>
<dbReference type="AlphaFoldDB" id="A0A1H2SEI9"/>
<sequence>MKPSISTSAQPSWQEVSGENLCTAGNRDASTLQSSARVSNWEGNSLIGKHNQRILVTLNLKKLIVYEILSLNIKYAAPIMQRPAHK</sequence>
<reference evidence="1 2" key="1">
    <citation type="submission" date="2016-10" db="EMBL/GenBank/DDBJ databases">
        <authorList>
            <person name="de Groot N.N."/>
        </authorList>
    </citation>
    <scope>NUCLEOTIDE SEQUENCE [LARGE SCALE GENOMIC DNA]</scope>
    <source>
        <strain evidence="1 2">Nm110</strain>
    </source>
</reference>
<proteinExistence type="predicted"/>
<dbReference type="EMBL" id="FNNH01000007">
    <property type="protein sequence ID" value="SDW29918.1"/>
    <property type="molecule type" value="Genomic_DNA"/>
</dbReference>
<protein>
    <submittedName>
        <fullName evidence="1">Uncharacterized protein</fullName>
    </submittedName>
</protein>
<name>A0A1H2SEI9_9PROT</name>
<evidence type="ECO:0000313" key="1">
    <source>
        <dbReference type="EMBL" id="SDW29918.1"/>
    </source>
</evidence>